<proteinExistence type="inferred from homology"/>
<dbReference type="InterPro" id="IPR051531">
    <property type="entry name" value="N-acetyltransferase"/>
</dbReference>
<dbReference type="Gene3D" id="3.40.630.30">
    <property type="match status" value="1"/>
</dbReference>
<protein>
    <submittedName>
        <fullName evidence="5">RimJ/RimL family protein N-acetyltransferase</fullName>
    </submittedName>
</protein>
<evidence type="ECO:0000256" key="2">
    <source>
        <dbReference type="ARBA" id="ARBA00023315"/>
    </source>
</evidence>
<accession>A0A316A9C7</accession>
<dbReference type="EMBL" id="QGDQ01000011">
    <property type="protein sequence ID" value="PWJ53600.1"/>
    <property type="molecule type" value="Genomic_DNA"/>
</dbReference>
<dbReference type="AlphaFoldDB" id="A0A316A9C7"/>
<evidence type="ECO:0000259" key="4">
    <source>
        <dbReference type="PROSITE" id="PS51186"/>
    </source>
</evidence>
<comment type="caution">
    <text evidence="5">The sequence shown here is derived from an EMBL/GenBank/DDBJ whole genome shotgun (WGS) entry which is preliminary data.</text>
</comment>
<dbReference type="InterPro" id="IPR000182">
    <property type="entry name" value="GNAT_dom"/>
</dbReference>
<dbReference type="Pfam" id="PF13302">
    <property type="entry name" value="Acetyltransf_3"/>
    <property type="match status" value="1"/>
</dbReference>
<evidence type="ECO:0000313" key="5">
    <source>
        <dbReference type="EMBL" id="PWJ53600.1"/>
    </source>
</evidence>
<dbReference type="GO" id="GO:0016747">
    <property type="term" value="F:acyltransferase activity, transferring groups other than amino-acyl groups"/>
    <property type="evidence" value="ECO:0007669"/>
    <property type="project" value="InterPro"/>
</dbReference>
<dbReference type="OrthoDB" id="2061990at2"/>
<dbReference type="InterPro" id="IPR016181">
    <property type="entry name" value="Acyl_CoA_acyltransferase"/>
</dbReference>
<keyword evidence="2" id="KW-0012">Acyltransferase</keyword>
<dbReference type="SUPFAM" id="SSF55729">
    <property type="entry name" value="Acyl-CoA N-acyltransferases (Nat)"/>
    <property type="match status" value="1"/>
</dbReference>
<feature type="domain" description="N-acetyltransferase" evidence="4">
    <location>
        <begin position="11"/>
        <end position="165"/>
    </location>
</feature>
<dbReference type="Proteomes" id="UP000245469">
    <property type="component" value="Unassembled WGS sequence"/>
</dbReference>
<evidence type="ECO:0000256" key="1">
    <source>
        <dbReference type="ARBA" id="ARBA00022679"/>
    </source>
</evidence>
<name>A0A316A9C7_9ACTN</name>
<keyword evidence="1 5" id="KW-0808">Transferase</keyword>
<gene>
    <name evidence="5" type="ORF">BXY45_1113</name>
</gene>
<dbReference type="PANTHER" id="PTHR43792:SF8">
    <property type="entry name" value="[RIBOSOMAL PROTEIN US5]-ALANINE N-ACETYLTRANSFERASE"/>
    <property type="match status" value="1"/>
</dbReference>
<dbReference type="PROSITE" id="PS51186">
    <property type="entry name" value="GNAT"/>
    <property type="match status" value="1"/>
</dbReference>
<reference evidence="5 6" key="1">
    <citation type="submission" date="2018-03" db="EMBL/GenBank/DDBJ databases">
        <title>Genomic Encyclopedia of Archaeal and Bacterial Type Strains, Phase II (KMG-II): from individual species to whole genera.</title>
        <authorList>
            <person name="Goeker M."/>
        </authorList>
    </citation>
    <scope>NUCLEOTIDE SEQUENCE [LARGE SCALE GENOMIC DNA]</scope>
    <source>
        <strain evidence="5 6">DSM 44889</strain>
    </source>
</reference>
<evidence type="ECO:0000313" key="6">
    <source>
        <dbReference type="Proteomes" id="UP000245469"/>
    </source>
</evidence>
<comment type="similarity">
    <text evidence="3">Belongs to the acetyltransferase family. RimJ subfamily.</text>
</comment>
<sequence>MSHELRTPEGLLLRAWQDDDAAAVLEAFSSPDMARQTAEPITDLNAAIGWIWRASAGRDTDAWFSWAVSDPDGAVLGNVTVSGIDRRHEQAWVSYWTLPRARGRGVAAAATRAAARWAFSEGGLHRLELGHRTNNPTSCRVALAAGFAVEGVEREKLLYDGVRFDVGRHARLATDPAPSA</sequence>
<dbReference type="PANTHER" id="PTHR43792">
    <property type="entry name" value="GNAT FAMILY, PUTATIVE (AFU_ORTHOLOGUE AFUA_3G00765)-RELATED-RELATED"/>
    <property type="match status" value="1"/>
</dbReference>
<keyword evidence="6" id="KW-1185">Reference proteome</keyword>
<dbReference type="RefSeq" id="WP_109774211.1">
    <property type="nucleotide sequence ID" value="NZ_QGDQ01000011.1"/>
</dbReference>
<organism evidence="5 6">
    <name type="scientific">Quadrisphaera granulorum</name>
    <dbReference type="NCBI Taxonomy" id="317664"/>
    <lineage>
        <taxon>Bacteria</taxon>
        <taxon>Bacillati</taxon>
        <taxon>Actinomycetota</taxon>
        <taxon>Actinomycetes</taxon>
        <taxon>Kineosporiales</taxon>
        <taxon>Kineosporiaceae</taxon>
        <taxon>Quadrisphaera</taxon>
    </lineage>
</organism>
<evidence type="ECO:0000256" key="3">
    <source>
        <dbReference type="ARBA" id="ARBA00038502"/>
    </source>
</evidence>